<evidence type="ECO:0000259" key="16">
    <source>
        <dbReference type="Pfam" id="PF08746"/>
    </source>
</evidence>
<comment type="catalytic activity">
    <reaction evidence="1 15">
        <text>S-ubiquitinyl-[E2 ubiquitin-conjugating enzyme]-L-cysteine + [acceptor protein]-L-lysine = [E2 ubiquitin-conjugating enzyme]-L-cysteine + N(6)-ubiquitinyl-[acceptor protein]-L-lysine.</text>
        <dbReference type="EC" id="2.3.2.27"/>
    </reaction>
</comment>
<dbReference type="PANTHER" id="PTHR20973">
    <property type="entry name" value="NON-SMC ELEMENT 1-RELATED"/>
    <property type="match status" value="1"/>
</dbReference>
<dbReference type="Proteomes" id="UP000243217">
    <property type="component" value="Unassembled WGS sequence"/>
</dbReference>
<dbReference type="InterPro" id="IPR014857">
    <property type="entry name" value="Nse1_RING_C4HC3-type"/>
</dbReference>
<dbReference type="Gene3D" id="1.10.10.10">
    <property type="entry name" value="Winged helix-like DNA-binding domain superfamily/Winged helix DNA-binding domain"/>
    <property type="match status" value="1"/>
</dbReference>
<keyword evidence="7 15" id="KW-0479">Metal-binding</keyword>
<reference evidence="17 18" key="1">
    <citation type="journal article" date="2014" name="Genome Biol. Evol.">
        <title>The secreted proteins of Achlya hypogyna and Thraustotheca clavata identify the ancestral oomycete secretome and reveal gene acquisitions by horizontal gene transfer.</title>
        <authorList>
            <person name="Misner I."/>
            <person name="Blouin N."/>
            <person name="Leonard G."/>
            <person name="Richards T.A."/>
            <person name="Lane C.E."/>
        </authorList>
    </citation>
    <scope>NUCLEOTIDE SEQUENCE [LARGE SCALE GENOMIC DNA]</scope>
    <source>
        <strain evidence="17 18">ATCC 34112</strain>
    </source>
</reference>
<evidence type="ECO:0000256" key="15">
    <source>
        <dbReference type="RuleBase" id="RU368018"/>
    </source>
</evidence>
<dbReference type="AlphaFoldDB" id="A0A1W0A1K1"/>
<evidence type="ECO:0000256" key="10">
    <source>
        <dbReference type="ARBA" id="ARBA00022786"/>
    </source>
</evidence>
<dbReference type="InterPro" id="IPR013083">
    <property type="entry name" value="Znf_RING/FYVE/PHD"/>
</dbReference>
<evidence type="ECO:0000313" key="18">
    <source>
        <dbReference type="Proteomes" id="UP000243217"/>
    </source>
</evidence>
<evidence type="ECO:0000256" key="14">
    <source>
        <dbReference type="ARBA" id="ARBA00023242"/>
    </source>
</evidence>
<comment type="similarity">
    <text evidence="3 15">Belongs to the NSE1 family.</text>
</comment>
<keyword evidence="14 15" id="KW-0539">Nucleus</keyword>
<keyword evidence="8 15" id="KW-0227">DNA damage</keyword>
<evidence type="ECO:0000256" key="12">
    <source>
        <dbReference type="ARBA" id="ARBA00023172"/>
    </source>
</evidence>
<dbReference type="Gene3D" id="3.30.40.10">
    <property type="entry name" value="Zinc/RING finger domain, C3HC4 (zinc finger)"/>
    <property type="match status" value="1"/>
</dbReference>
<evidence type="ECO:0000313" key="17">
    <source>
        <dbReference type="EMBL" id="OQS04061.1"/>
    </source>
</evidence>
<dbReference type="GO" id="GO:0005634">
    <property type="term" value="C:nucleus"/>
    <property type="evidence" value="ECO:0007669"/>
    <property type="project" value="UniProtKB-SubCell"/>
</dbReference>
<comment type="subcellular location">
    <subcellularLocation>
        <location evidence="2 15">Nucleus</location>
    </subcellularLocation>
</comment>
<dbReference type="GO" id="GO:0008270">
    <property type="term" value="F:zinc ion binding"/>
    <property type="evidence" value="ECO:0007669"/>
    <property type="project" value="UniProtKB-KW"/>
</dbReference>
<dbReference type="Pfam" id="PF08746">
    <property type="entry name" value="zf-RING-like"/>
    <property type="match status" value="1"/>
</dbReference>
<keyword evidence="6 15" id="KW-0808">Transferase</keyword>
<evidence type="ECO:0000256" key="9">
    <source>
        <dbReference type="ARBA" id="ARBA00022771"/>
    </source>
</evidence>
<name>A0A1W0A1K1_9STRA</name>
<feature type="domain" description="Non-structural maintenance of chromosomes element 1 RING C4HC3-type" evidence="16">
    <location>
        <begin position="168"/>
        <end position="210"/>
    </location>
</feature>
<dbReference type="InterPro" id="IPR011513">
    <property type="entry name" value="Nse1"/>
</dbReference>
<dbReference type="GO" id="GO:0000724">
    <property type="term" value="P:double-strand break repair via homologous recombination"/>
    <property type="evidence" value="ECO:0007669"/>
    <property type="project" value="TreeGrafter"/>
</dbReference>
<evidence type="ECO:0000256" key="2">
    <source>
        <dbReference type="ARBA" id="ARBA00004123"/>
    </source>
</evidence>
<evidence type="ECO:0000256" key="7">
    <source>
        <dbReference type="ARBA" id="ARBA00022723"/>
    </source>
</evidence>
<evidence type="ECO:0000256" key="4">
    <source>
        <dbReference type="ARBA" id="ARBA00012483"/>
    </source>
</evidence>
<evidence type="ECO:0000256" key="5">
    <source>
        <dbReference type="ARBA" id="ARBA00019422"/>
    </source>
</evidence>
<dbReference type="Gene3D" id="3.90.1150.220">
    <property type="match status" value="1"/>
</dbReference>
<dbReference type="Pfam" id="PF07574">
    <property type="entry name" value="SMC_Nse1"/>
    <property type="match status" value="1"/>
</dbReference>
<accession>A0A1W0A1K1</accession>
<keyword evidence="9 15" id="KW-0863">Zinc-finger</keyword>
<dbReference type="EMBL" id="JNBS01000687">
    <property type="protein sequence ID" value="OQS04061.1"/>
    <property type="molecule type" value="Genomic_DNA"/>
</dbReference>
<evidence type="ECO:0000256" key="3">
    <source>
        <dbReference type="ARBA" id="ARBA00010258"/>
    </source>
</evidence>
<evidence type="ECO:0000256" key="1">
    <source>
        <dbReference type="ARBA" id="ARBA00000900"/>
    </source>
</evidence>
<dbReference type="STRING" id="74557.A0A1W0A1K1"/>
<evidence type="ECO:0000256" key="11">
    <source>
        <dbReference type="ARBA" id="ARBA00022833"/>
    </source>
</evidence>
<proteinExistence type="inferred from homology"/>
<evidence type="ECO:0000256" key="13">
    <source>
        <dbReference type="ARBA" id="ARBA00023204"/>
    </source>
</evidence>
<sequence length="215" mass="24500">MEGQKLAHGALSEEELLPMVMEVFGREITSHELGEITSNLALKLRPYSLDIKKAMYDNGKTYYGLINTVGKGSDDLTKLSNTYKPWEIVLFRKAIEQIVESEDGELDSRDFLNLREGNTIVEVRALLQRLYDEKWFAPSIFNDDQATLGPRVFLELVVFLRELGIHQCTICSSDVLQGVRCPTPSCITRTHESCLAKYERKGRKYNCSACRKSLR</sequence>
<evidence type="ECO:0000256" key="8">
    <source>
        <dbReference type="ARBA" id="ARBA00022763"/>
    </source>
</evidence>
<dbReference type="GO" id="GO:0030915">
    <property type="term" value="C:Smc5-Smc6 complex"/>
    <property type="evidence" value="ECO:0007669"/>
    <property type="project" value="UniProtKB-UniRule"/>
</dbReference>
<comment type="caution">
    <text evidence="17">The sequence shown here is derived from an EMBL/GenBank/DDBJ whole genome shotgun (WGS) entry which is preliminary data.</text>
</comment>
<keyword evidence="12 15" id="KW-0233">DNA recombination</keyword>
<keyword evidence="11 15" id="KW-0862">Zinc</keyword>
<protein>
    <recommendedName>
        <fullName evidence="5 15">Non-structural maintenance of chromosomes element 1 homolog</fullName>
        <ecNumber evidence="4 15">2.3.2.27</ecNumber>
    </recommendedName>
</protein>
<gene>
    <name evidence="17" type="ORF">THRCLA_20987</name>
</gene>
<dbReference type="PANTHER" id="PTHR20973:SF0">
    <property type="entry name" value="NON-STRUCTURAL MAINTENANCE OF CHROMOSOMES ELEMENT 1 HOMOLOG"/>
    <property type="match status" value="1"/>
</dbReference>
<comment type="subunit">
    <text evidence="15">Component of the Smc5-Smc6 complex.</text>
</comment>
<dbReference type="GO" id="GO:0061630">
    <property type="term" value="F:ubiquitin protein ligase activity"/>
    <property type="evidence" value="ECO:0007669"/>
    <property type="project" value="UniProtKB-EC"/>
</dbReference>
<dbReference type="InterPro" id="IPR036388">
    <property type="entry name" value="WH-like_DNA-bd_sf"/>
</dbReference>
<dbReference type="EC" id="2.3.2.27" evidence="4 15"/>
<keyword evidence="10 15" id="KW-0833">Ubl conjugation pathway</keyword>
<keyword evidence="13 15" id="KW-0234">DNA repair</keyword>
<organism evidence="17 18">
    <name type="scientific">Thraustotheca clavata</name>
    <dbReference type="NCBI Taxonomy" id="74557"/>
    <lineage>
        <taxon>Eukaryota</taxon>
        <taxon>Sar</taxon>
        <taxon>Stramenopiles</taxon>
        <taxon>Oomycota</taxon>
        <taxon>Saprolegniomycetes</taxon>
        <taxon>Saprolegniales</taxon>
        <taxon>Achlyaceae</taxon>
        <taxon>Thraustotheca</taxon>
    </lineage>
</organism>
<dbReference type="OrthoDB" id="185455at2759"/>
<keyword evidence="18" id="KW-1185">Reference proteome</keyword>
<evidence type="ECO:0000256" key="6">
    <source>
        <dbReference type="ARBA" id="ARBA00022679"/>
    </source>
</evidence>